<evidence type="ECO:0000313" key="1">
    <source>
        <dbReference type="EMBL" id="AEE46506.1"/>
    </source>
</evidence>
<dbReference type="EMBL" id="CP002666">
    <property type="protein sequence ID" value="AEE46506.1"/>
    <property type="molecule type" value="Genomic_DNA"/>
</dbReference>
<dbReference type="Gene3D" id="3.30.530.20">
    <property type="match status" value="1"/>
</dbReference>
<name>F4H3G1_CELFA</name>
<dbReference type="InterPro" id="IPR023393">
    <property type="entry name" value="START-like_dom_sf"/>
</dbReference>
<dbReference type="Proteomes" id="UP000008460">
    <property type="component" value="Chromosome"/>
</dbReference>
<accession>F4H3G1</accession>
<gene>
    <name evidence="1" type="ordered locus">Celf_2379</name>
</gene>
<proteinExistence type="predicted"/>
<sequence length="176" mass="19236">MSWGAVVIGTEPRLGDVRRRGYVLTSVWRVGAPLARCWDVLADPALTWPDWWPHLRTRDVAPADGLVGSSATLLFRTPLGYPLRVALVVTAAESQRRVLVRATGDLDGTGDVRLTAAAADRTRIDVHWDVRTTPRWMNVTAPLLGRAFVASHARVMRAGERGLDRHLRAASGAGLT</sequence>
<dbReference type="HOGENOM" id="CLU_114455_0_0_11"/>
<reference evidence="1 2" key="1">
    <citation type="submission" date="2011-04" db="EMBL/GenBank/DDBJ databases">
        <title>Complete sequence of Cellulomonas fimi ATCC 484.</title>
        <authorList>
            <consortium name="US DOE Joint Genome Institute"/>
            <person name="Lucas S."/>
            <person name="Han J."/>
            <person name="Lapidus A."/>
            <person name="Cheng J.-F."/>
            <person name="Goodwin L."/>
            <person name="Pitluck S."/>
            <person name="Peters L."/>
            <person name="Chertkov O."/>
            <person name="Detter J.C."/>
            <person name="Han C."/>
            <person name="Tapia R."/>
            <person name="Land M."/>
            <person name="Hauser L."/>
            <person name="Kyrpides N."/>
            <person name="Ivanova N."/>
            <person name="Ovchinnikova G."/>
            <person name="Pagani I."/>
            <person name="Mead D."/>
            <person name="Brumm P."/>
            <person name="Woyke T."/>
        </authorList>
    </citation>
    <scope>NUCLEOTIDE SEQUENCE [LARGE SCALE GENOMIC DNA]</scope>
    <source>
        <strain evidence="2">ATCC 484 / DSM 20113 / JCM 1341 / NBRC 15513 / NCIMB 8980 / NCTC 7547</strain>
    </source>
</reference>
<dbReference type="RefSeq" id="WP_013771532.1">
    <property type="nucleotide sequence ID" value="NC_015514.1"/>
</dbReference>
<dbReference type="SUPFAM" id="SSF55961">
    <property type="entry name" value="Bet v1-like"/>
    <property type="match status" value="1"/>
</dbReference>
<dbReference type="eggNOG" id="COG3832">
    <property type="taxonomic scope" value="Bacteria"/>
</dbReference>
<dbReference type="STRING" id="590998.Celf_2379"/>
<evidence type="ECO:0000313" key="2">
    <source>
        <dbReference type="Proteomes" id="UP000008460"/>
    </source>
</evidence>
<dbReference type="KEGG" id="cfi:Celf_2379"/>
<evidence type="ECO:0008006" key="3">
    <source>
        <dbReference type="Google" id="ProtNLM"/>
    </source>
</evidence>
<protein>
    <recommendedName>
        <fullName evidence="3">Polyketide cyclase/dehydrase</fullName>
    </recommendedName>
</protein>
<dbReference type="AlphaFoldDB" id="F4H3G1"/>
<keyword evidence="2" id="KW-1185">Reference proteome</keyword>
<organism evidence="1 2">
    <name type="scientific">Cellulomonas fimi (strain ATCC 484 / DSM 20113 / JCM 1341 / CCUG 24087 / LMG 16345 / NBRC 15513 / NCIMB 8980 / NCTC 7547 / NRS-133)</name>
    <dbReference type="NCBI Taxonomy" id="590998"/>
    <lineage>
        <taxon>Bacteria</taxon>
        <taxon>Bacillati</taxon>
        <taxon>Actinomycetota</taxon>
        <taxon>Actinomycetes</taxon>
        <taxon>Micrococcales</taxon>
        <taxon>Cellulomonadaceae</taxon>
        <taxon>Cellulomonas</taxon>
    </lineage>
</organism>